<keyword evidence="9 13" id="KW-0119">Carbohydrate metabolism</keyword>
<dbReference type="FunFam" id="3.20.20.300:FF:000002">
    <property type="entry name" value="Probable beta-glucosidase"/>
    <property type="match status" value="1"/>
</dbReference>
<evidence type="ECO:0000256" key="5">
    <source>
        <dbReference type="ARBA" id="ARBA00022525"/>
    </source>
</evidence>
<dbReference type="InterPro" id="IPR050288">
    <property type="entry name" value="Cellulose_deg_GH3"/>
</dbReference>
<sequence length="797" mass="86013">MRLLYSLSLCVALLGLQLLALFKAFTSGFQLSLGGMSMSSSTSPEPIDFNHDDAVKKANEFVAKLNLTEKAMMVTGDPTSGNCTGNLAPIERVGFSGMCVSDGPAAVNPGDLVSIFPAGITAAATWDRDLMYQRAFALGSEFKGKGVNIALAPVGAALGRHPLAGVNWEGFGPDPYLCGTAMAQTISGMQSAGVQTASKHFIGSEQETLRYTISSNIDDRTLHELYLWPFTEGIKAGGSGIICSYNRINQTHSCENSDLLNRVLKGQLGFEGFVMSDFFGTHSGVKSLNAGLDVTMPGPMYATAKESYFGDNVVEATINGSMSMDRLDDMVCRMMIQYYLLGQDEDYPEPDPTLGCLQRCNLSLDTDCGSYQVCNTPARDVRADHAALIRKVGAAATILLKNIDSALPLKSPMNIGVFGNDAADIADGLAVPQPLPEEGYDIGTMLVGGGPGGGRPSYVVSPLEAIKARAKETGARVQPITNNAVLARNDFHSVYPQPDVCIVFLKSYGAEDQDRTSFELPWNSTLVVNNVASHCPNTVVVMHSEGVNTMPWAQNPNVTAILSAHYPGQETGNSIIDVLWGEVNPSAKLPYTVPFEGSDYHIPIVEADLSDNPQSDFTEGLMTDYRHFDSKDITPLYEFGYGLSYTTFELTGRLSVTKSSGSTQAFPDSSRGIAPGGNPDLYTELLNVKTTVSNTGRVPGATVVQLYLSFPRDSVPEGTPVRVLRGFDKVYLEVGEKRSVTMKLTRRELSFWDTVSQDWLLPEGEFNISVGFSSRDLVVNETVTFRPEVGAEAKDLR</sequence>
<evidence type="ECO:0000256" key="1">
    <source>
        <dbReference type="ARBA" id="ARBA00000448"/>
    </source>
</evidence>
<evidence type="ECO:0000256" key="7">
    <source>
        <dbReference type="ARBA" id="ARBA00022801"/>
    </source>
</evidence>
<name>A0A8T9C515_9HELO</name>
<evidence type="ECO:0000256" key="12">
    <source>
        <dbReference type="ARBA" id="ARBA00024983"/>
    </source>
</evidence>
<keyword evidence="6" id="KW-0732">Signal</keyword>
<keyword evidence="8" id="KW-0325">Glycoprotein</keyword>
<feature type="domain" description="Fibronectin type III-like" evidence="14">
    <location>
        <begin position="702"/>
        <end position="774"/>
    </location>
</feature>
<proteinExistence type="inferred from homology"/>
<gene>
    <name evidence="15" type="primary">bglG_0</name>
    <name evidence="15" type="ORF">LSUE1_G004165</name>
</gene>
<evidence type="ECO:0000256" key="3">
    <source>
        <dbReference type="ARBA" id="ARBA00004987"/>
    </source>
</evidence>
<dbReference type="GO" id="GO:0008422">
    <property type="term" value="F:beta-glucosidase activity"/>
    <property type="evidence" value="ECO:0007669"/>
    <property type="project" value="UniProtKB-EC"/>
</dbReference>
<evidence type="ECO:0000313" key="15">
    <source>
        <dbReference type="EMBL" id="TVY80751.1"/>
    </source>
</evidence>
<dbReference type="PANTHER" id="PTHR42715">
    <property type="entry name" value="BETA-GLUCOSIDASE"/>
    <property type="match status" value="1"/>
</dbReference>
<comment type="subcellular location">
    <subcellularLocation>
        <location evidence="2">Secreted</location>
    </subcellularLocation>
</comment>
<dbReference type="GO" id="GO:0009251">
    <property type="term" value="P:glucan catabolic process"/>
    <property type="evidence" value="ECO:0007669"/>
    <property type="project" value="TreeGrafter"/>
</dbReference>
<evidence type="ECO:0000256" key="10">
    <source>
        <dbReference type="ARBA" id="ARBA00023295"/>
    </source>
</evidence>
<evidence type="ECO:0000256" key="11">
    <source>
        <dbReference type="ARBA" id="ARBA00023326"/>
    </source>
</evidence>
<dbReference type="PANTHER" id="PTHR42715:SF12">
    <property type="entry name" value="BETA-GLUCOSIDASE G-RELATED"/>
    <property type="match status" value="1"/>
</dbReference>
<comment type="similarity">
    <text evidence="4 13">Belongs to the glycosyl hydrolase 3 family.</text>
</comment>
<comment type="catalytic activity">
    <reaction evidence="1 13">
        <text>Hydrolysis of terminal, non-reducing beta-D-glucosyl residues with release of beta-D-glucose.</text>
        <dbReference type="EC" id="3.2.1.21"/>
    </reaction>
</comment>
<comment type="function">
    <text evidence="12">Beta-glucosidases are one of a number of cellulolytic enzymes involved in the degradation of cellulosic biomass. Catalyzes the last step releasing glucose from the inhibitory cellobiose.</text>
</comment>
<evidence type="ECO:0000256" key="6">
    <source>
        <dbReference type="ARBA" id="ARBA00022729"/>
    </source>
</evidence>
<dbReference type="SUPFAM" id="SSF51445">
    <property type="entry name" value="(Trans)glycosidases"/>
    <property type="match status" value="1"/>
</dbReference>
<comment type="pathway">
    <text evidence="3 13">Glycan metabolism; cellulose degradation.</text>
</comment>
<dbReference type="InterPro" id="IPR001764">
    <property type="entry name" value="Glyco_hydro_3_N"/>
</dbReference>
<dbReference type="EC" id="3.2.1.21" evidence="13"/>
<evidence type="ECO:0000259" key="14">
    <source>
        <dbReference type="SMART" id="SM01217"/>
    </source>
</evidence>
<dbReference type="InterPro" id="IPR026891">
    <property type="entry name" value="Fn3-like"/>
</dbReference>
<dbReference type="Pfam" id="PF01915">
    <property type="entry name" value="Glyco_hydro_3_C"/>
    <property type="match status" value="1"/>
</dbReference>
<dbReference type="OrthoDB" id="416222at2759"/>
<dbReference type="Gene3D" id="2.60.40.10">
    <property type="entry name" value="Immunoglobulins"/>
    <property type="match status" value="1"/>
</dbReference>
<dbReference type="PRINTS" id="PR00133">
    <property type="entry name" value="GLHYDRLASE3"/>
</dbReference>
<dbReference type="PROSITE" id="PS00775">
    <property type="entry name" value="GLYCOSYL_HYDROL_F3"/>
    <property type="match status" value="1"/>
</dbReference>
<keyword evidence="5" id="KW-0964">Secreted</keyword>
<dbReference type="InterPro" id="IPR019800">
    <property type="entry name" value="Glyco_hydro_3_AS"/>
</dbReference>
<dbReference type="InterPro" id="IPR002772">
    <property type="entry name" value="Glyco_hydro_3_C"/>
</dbReference>
<evidence type="ECO:0000256" key="13">
    <source>
        <dbReference type="RuleBase" id="RU361161"/>
    </source>
</evidence>
<dbReference type="InterPro" id="IPR017853">
    <property type="entry name" value="GH"/>
</dbReference>
<keyword evidence="7 13" id="KW-0378">Hydrolase</keyword>
<comment type="caution">
    <text evidence="15">The sequence shown here is derived from an EMBL/GenBank/DDBJ whole genome shotgun (WGS) entry which is preliminary data.</text>
</comment>
<dbReference type="AlphaFoldDB" id="A0A8T9C515"/>
<dbReference type="Gene3D" id="3.20.20.300">
    <property type="entry name" value="Glycoside hydrolase, family 3, N-terminal domain"/>
    <property type="match status" value="1"/>
</dbReference>
<protein>
    <recommendedName>
        <fullName evidence="13">beta-glucosidase</fullName>
        <ecNumber evidence="13">3.2.1.21</ecNumber>
    </recommendedName>
</protein>
<dbReference type="Gene3D" id="3.40.50.1700">
    <property type="entry name" value="Glycoside hydrolase family 3 C-terminal domain"/>
    <property type="match status" value="1"/>
</dbReference>
<dbReference type="SMART" id="SM01217">
    <property type="entry name" value="Fn3_like"/>
    <property type="match status" value="1"/>
</dbReference>
<evidence type="ECO:0000256" key="2">
    <source>
        <dbReference type="ARBA" id="ARBA00004613"/>
    </source>
</evidence>
<dbReference type="GO" id="GO:0005576">
    <property type="term" value="C:extracellular region"/>
    <property type="evidence" value="ECO:0007669"/>
    <property type="project" value="UniProtKB-SubCell"/>
</dbReference>
<dbReference type="InterPro" id="IPR013783">
    <property type="entry name" value="Ig-like_fold"/>
</dbReference>
<keyword evidence="11 13" id="KW-0624">Polysaccharide degradation</keyword>
<evidence type="ECO:0000256" key="8">
    <source>
        <dbReference type="ARBA" id="ARBA00023180"/>
    </source>
</evidence>
<dbReference type="Pfam" id="PF14310">
    <property type="entry name" value="Fn3-like"/>
    <property type="match status" value="1"/>
</dbReference>
<dbReference type="SUPFAM" id="SSF52279">
    <property type="entry name" value="Beta-D-glucan exohydrolase, C-terminal domain"/>
    <property type="match status" value="1"/>
</dbReference>
<keyword evidence="16" id="KW-1185">Reference proteome</keyword>
<dbReference type="Pfam" id="PF00933">
    <property type="entry name" value="Glyco_hydro_3"/>
    <property type="match status" value="1"/>
</dbReference>
<reference evidence="15 16" key="1">
    <citation type="submission" date="2018-05" db="EMBL/GenBank/DDBJ databases">
        <title>Genome sequencing and assembly of the regulated plant pathogen Lachnellula willkommii and related sister species for the development of diagnostic species identification markers.</title>
        <authorList>
            <person name="Giroux E."/>
            <person name="Bilodeau G."/>
        </authorList>
    </citation>
    <scope>NUCLEOTIDE SEQUENCE [LARGE SCALE GENOMIC DNA]</scope>
    <source>
        <strain evidence="15 16">CBS 268.59</strain>
    </source>
</reference>
<evidence type="ECO:0000256" key="4">
    <source>
        <dbReference type="ARBA" id="ARBA00005336"/>
    </source>
</evidence>
<dbReference type="EMBL" id="QGMK01000619">
    <property type="protein sequence ID" value="TVY80751.1"/>
    <property type="molecule type" value="Genomic_DNA"/>
</dbReference>
<organism evidence="15 16">
    <name type="scientific">Lachnellula suecica</name>
    <dbReference type="NCBI Taxonomy" id="602035"/>
    <lineage>
        <taxon>Eukaryota</taxon>
        <taxon>Fungi</taxon>
        <taxon>Dikarya</taxon>
        <taxon>Ascomycota</taxon>
        <taxon>Pezizomycotina</taxon>
        <taxon>Leotiomycetes</taxon>
        <taxon>Helotiales</taxon>
        <taxon>Lachnaceae</taxon>
        <taxon>Lachnellula</taxon>
    </lineage>
</organism>
<dbReference type="Proteomes" id="UP000469558">
    <property type="component" value="Unassembled WGS sequence"/>
</dbReference>
<evidence type="ECO:0000313" key="16">
    <source>
        <dbReference type="Proteomes" id="UP000469558"/>
    </source>
</evidence>
<dbReference type="InterPro" id="IPR036881">
    <property type="entry name" value="Glyco_hydro_3_C_sf"/>
</dbReference>
<keyword evidence="10 13" id="KW-0326">Glycosidase</keyword>
<evidence type="ECO:0000256" key="9">
    <source>
        <dbReference type="ARBA" id="ARBA00023277"/>
    </source>
</evidence>
<dbReference type="InterPro" id="IPR036962">
    <property type="entry name" value="Glyco_hydro_3_N_sf"/>
</dbReference>
<accession>A0A8T9C515</accession>